<reference evidence="4" key="2">
    <citation type="submission" date="2025-08" db="UniProtKB">
        <authorList>
            <consortium name="RefSeq"/>
        </authorList>
    </citation>
    <scope>IDENTIFICATION</scope>
    <source>
        <tissue evidence="4">Leaf</tissue>
    </source>
</reference>
<keyword evidence="3" id="KW-1185">Reference proteome</keyword>
<dbReference type="KEGG" id="soe:110790873"/>
<dbReference type="AlphaFoldDB" id="A0A9R0ILX5"/>
<accession>A0A9R0ILX5</accession>
<dbReference type="InterPro" id="IPR050466">
    <property type="entry name" value="Carboxylest/Gibb_receptor"/>
</dbReference>
<dbReference type="PANTHER" id="PTHR23024">
    <property type="entry name" value="ARYLACETAMIDE DEACETYLASE"/>
    <property type="match status" value="1"/>
</dbReference>
<dbReference type="GO" id="GO:0016787">
    <property type="term" value="F:hydrolase activity"/>
    <property type="evidence" value="ECO:0007669"/>
    <property type="project" value="InterPro"/>
</dbReference>
<gene>
    <name evidence="4" type="primary">LOC110790873</name>
</gene>
<dbReference type="InterPro" id="IPR029058">
    <property type="entry name" value="AB_hydrolase_fold"/>
</dbReference>
<evidence type="ECO:0000259" key="2">
    <source>
        <dbReference type="Pfam" id="PF07859"/>
    </source>
</evidence>
<reference evidence="3" key="1">
    <citation type="journal article" date="2021" name="Nat. Commun.">
        <title>Genomic analyses provide insights into spinach domestication and the genetic basis of agronomic traits.</title>
        <authorList>
            <person name="Cai X."/>
            <person name="Sun X."/>
            <person name="Xu C."/>
            <person name="Sun H."/>
            <person name="Wang X."/>
            <person name="Ge C."/>
            <person name="Zhang Z."/>
            <person name="Wang Q."/>
            <person name="Fei Z."/>
            <person name="Jiao C."/>
            <person name="Wang Q."/>
        </authorList>
    </citation>
    <scope>NUCLEOTIDE SEQUENCE [LARGE SCALE GENOMIC DNA]</scope>
    <source>
        <strain evidence="3">cv. Varoflay</strain>
    </source>
</reference>
<dbReference type="SUPFAM" id="SSF53474">
    <property type="entry name" value="alpha/beta-Hydrolases"/>
    <property type="match status" value="1"/>
</dbReference>
<dbReference type="PANTHER" id="PTHR23024:SF632">
    <property type="entry name" value="2-HYDROXYISOFLAVANONE DEHYDRATASE-LIKE"/>
    <property type="match status" value="1"/>
</dbReference>
<proteinExistence type="inferred from homology"/>
<evidence type="ECO:0000313" key="4">
    <source>
        <dbReference type="RefSeq" id="XP_021851328.1"/>
    </source>
</evidence>
<dbReference type="GeneID" id="110790873"/>
<feature type="domain" description="Alpha/beta hydrolase fold-3" evidence="2">
    <location>
        <begin position="96"/>
        <end position="301"/>
    </location>
</feature>
<comment type="similarity">
    <text evidence="1">Belongs to the 'GDXG' lipolytic enzyme family.</text>
</comment>
<dbReference type="Proteomes" id="UP000813463">
    <property type="component" value="Chromosome 4"/>
</dbReference>
<dbReference type="RefSeq" id="XP_021851328.1">
    <property type="nucleotide sequence ID" value="XM_021995636.1"/>
</dbReference>
<evidence type="ECO:0000256" key="1">
    <source>
        <dbReference type="ARBA" id="ARBA00010515"/>
    </source>
</evidence>
<dbReference type="Gene3D" id="3.40.50.1820">
    <property type="entry name" value="alpha/beta hydrolase"/>
    <property type="match status" value="1"/>
</dbReference>
<dbReference type="OrthoDB" id="408631at2759"/>
<dbReference type="Pfam" id="PF07859">
    <property type="entry name" value="Abhydrolase_3"/>
    <property type="match status" value="1"/>
</dbReference>
<organism evidence="3 4">
    <name type="scientific">Spinacia oleracea</name>
    <name type="common">Spinach</name>
    <dbReference type="NCBI Taxonomy" id="3562"/>
    <lineage>
        <taxon>Eukaryota</taxon>
        <taxon>Viridiplantae</taxon>
        <taxon>Streptophyta</taxon>
        <taxon>Embryophyta</taxon>
        <taxon>Tracheophyta</taxon>
        <taxon>Spermatophyta</taxon>
        <taxon>Magnoliopsida</taxon>
        <taxon>eudicotyledons</taxon>
        <taxon>Gunneridae</taxon>
        <taxon>Pentapetalae</taxon>
        <taxon>Caryophyllales</taxon>
        <taxon>Chenopodiaceae</taxon>
        <taxon>Chenopodioideae</taxon>
        <taxon>Anserineae</taxon>
        <taxon>Spinacia</taxon>
    </lineage>
</organism>
<dbReference type="InterPro" id="IPR013094">
    <property type="entry name" value="AB_hydrolase_3"/>
</dbReference>
<name>A0A9R0ILX5_SPIOL</name>
<evidence type="ECO:0000313" key="3">
    <source>
        <dbReference type="Proteomes" id="UP000813463"/>
    </source>
</evidence>
<protein>
    <submittedName>
        <fullName evidence="4">2-hydroxyisoflavanone dehydratase-like</fullName>
    </submittedName>
</protein>
<sequence>MTACDENIEYSKGYDLEETTHDFFPFFKVCNDGRIDRYILTTQVGPGVDPYTGVETRDVVISTNPKISGRIFLPKMDDTDSEDDSPKSRKGTLPLLVHYHGGGFCTGSAFGPIIKQFLTNLVSMAHVVAVAVDFRLPPEHPLPIAYDDCWAAFKWVGSHANGNGPDPWLNEYADFNRVILGGESTGANLAHNVAIKASVEPLDGLNLESLLAIHPFFSTKQQLETVISYIYPSIKGLDEEPRLNPSVDPRLYRLACDKVLICVAEKDRYRGRGFSYFDSLETRWEGKVELVETLGEGHCFHLLDATSPNIKPLMDKLTSFIKEDY</sequence>